<protein>
    <submittedName>
        <fullName evidence="2">Mu transposase C-terminal domain-containing protein</fullName>
    </submittedName>
</protein>
<evidence type="ECO:0000313" key="3">
    <source>
        <dbReference type="Proteomes" id="UP001365619"/>
    </source>
</evidence>
<dbReference type="InterPro" id="IPR036397">
    <property type="entry name" value="RNaseH_sf"/>
</dbReference>
<dbReference type="InterPro" id="IPR001584">
    <property type="entry name" value="Integrase_cat-core"/>
</dbReference>
<gene>
    <name evidence="2" type="ORF">WBS43_24925</name>
</gene>
<accession>A0ABU8HZS4</accession>
<evidence type="ECO:0000313" key="2">
    <source>
        <dbReference type="EMBL" id="MEI5931940.1"/>
    </source>
</evidence>
<organism evidence="2 3">
    <name type="scientific">Bacillus luti</name>
    <dbReference type="NCBI Taxonomy" id="2026191"/>
    <lineage>
        <taxon>Bacteria</taxon>
        <taxon>Bacillati</taxon>
        <taxon>Bacillota</taxon>
        <taxon>Bacilli</taxon>
        <taxon>Bacillales</taxon>
        <taxon>Bacillaceae</taxon>
        <taxon>Bacillus</taxon>
        <taxon>Bacillus cereus group</taxon>
    </lineage>
</organism>
<dbReference type="Proteomes" id="UP001365619">
    <property type="component" value="Unassembled WGS sequence"/>
</dbReference>
<evidence type="ECO:0000259" key="1">
    <source>
        <dbReference type="PROSITE" id="PS50994"/>
    </source>
</evidence>
<dbReference type="PROSITE" id="PS50994">
    <property type="entry name" value="INTEGRASE"/>
    <property type="match status" value="1"/>
</dbReference>
<reference evidence="2 3" key="1">
    <citation type="submission" date="2024-03" db="EMBL/GenBank/DDBJ databases">
        <title>A Rare Waterborne Outbreak of Bacillus cereus in China: Epidemiologic Survey, Genomic Insights and Virulence Characteristics.</title>
        <authorList>
            <person name="Wang S."/>
        </authorList>
    </citation>
    <scope>NUCLEOTIDE SEQUENCE [LARGE SCALE GENOMIC DNA]</scope>
    <source>
        <strain evidence="2 3">BC008</strain>
    </source>
</reference>
<keyword evidence="3" id="KW-1185">Reference proteome</keyword>
<name>A0ABU8HZS4_9BACI</name>
<comment type="caution">
    <text evidence="2">The sequence shown here is derived from an EMBL/GenBank/DDBJ whole genome shotgun (WGS) entry which is preliminary data.</text>
</comment>
<proteinExistence type="predicted"/>
<feature type="domain" description="Integrase catalytic" evidence="1">
    <location>
        <begin position="280"/>
        <end position="498"/>
    </location>
</feature>
<dbReference type="Pfam" id="PF09299">
    <property type="entry name" value="Mu-transpos_C"/>
    <property type="match status" value="1"/>
</dbReference>
<dbReference type="InterPro" id="IPR015378">
    <property type="entry name" value="Transposase-like_Mu_C"/>
</dbReference>
<sequence length="717" mass="84794">MRILITLSVNEIFKSIDDSKIYRLLWIDESNVITYLIDVYDEKAMPFVDTLKSLQEGFSNGQYMKVSNDEVFPVVNHQELTEKDILMRDKAWNIIQDLIIQEPNIYKRDKRGTLIRQTRGNFGCSKQTIYKYLKRYWQRGKVRDSLLPDFKNCGNKGKSKNWSGNKTGRPRMTNSTGINITSELKGIFKKAIQNYYFTSPENTLTYTYKMMIRDAFQASIRYQDGTKYIVIEDADTIPTFRQFYYWFHKEYGVEEITSAKHGRKKFERDHRAVLGSSSFEVFGPGSRYQIDATIANVYIVSRYNSDWVLKRPTIYYVTDVFTHLITGFYIGLEGPSWTGMMMALLNSTVYKKDFCADYGINITDNCWPAAHLPEIILGDRGELEGYNVNHLIQGLNITVENNPSFRPDWKGIVEKLFDTSQETIRPFLPGYVLKDWGERGAKDPRLEAKLNIEQYTKIIINFILHYNKNFYMKNYIRDKDMIVDNVKPTPIELWKWGIKNRSGKLRVVHPDIMKFYLMPRGVARITAKGIRFEKMLYSCDTAIQQSWFATARTKKSWKVDASYDPRNMNNIYIHTKDEKIFENCYLLKHQERYQDKALEEVRQLNSLESKGYKEEEHILLQNEINFFDNIQSIVKEAVKEASKKQTKHVIKRKKIKDIKHHTQLERKMRRTEEVFQLDNNEEEALPEVIHLDKQQEDEFKRRSVKELFNKRRRHKHE</sequence>
<dbReference type="EMBL" id="JBBAGW010000014">
    <property type="protein sequence ID" value="MEI5931940.1"/>
    <property type="molecule type" value="Genomic_DNA"/>
</dbReference>
<dbReference type="Gene3D" id="3.30.420.10">
    <property type="entry name" value="Ribonuclease H-like superfamily/Ribonuclease H"/>
    <property type="match status" value="1"/>
</dbReference>